<accession>A0A848BVE7</accession>
<proteinExistence type="predicted"/>
<dbReference type="Proteomes" id="UP000591071">
    <property type="component" value="Unassembled WGS sequence"/>
</dbReference>
<dbReference type="AlphaFoldDB" id="A0A848BVE7"/>
<gene>
    <name evidence="1" type="ORF">HF872_11440</name>
</gene>
<comment type="caution">
    <text evidence="1">The sequence shown here is derived from an EMBL/GenBank/DDBJ whole genome shotgun (WGS) entry which is preliminary data.</text>
</comment>
<sequence>MKVDVKMAGNSYSGVPSVLIPLKSGGKARFCEVSDTTAKASDVAQGKTFYDADGNYTEGTRTGSGGTAAEAAPYRVTIQQVPHQTIE</sequence>
<feature type="non-terminal residue" evidence="1">
    <location>
        <position position="87"/>
    </location>
</feature>
<evidence type="ECO:0000313" key="2">
    <source>
        <dbReference type="Proteomes" id="UP000591071"/>
    </source>
</evidence>
<protein>
    <submittedName>
        <fullName evidence="1">Uncharacterized protein</fullName>
    </submittedName>
</protein>
<organism evidence="1 2">
    <name type="scientific">Megasphaera hexanoica</name>
    <dbReference type="NCBI Taxonomy" id="1675036"/>
    <lineage>
        <taxon>Bacteria</taxon>
        <taxon>Bacillati</taxon>
        <taxon>Bacillota</taxon>
        <taxon>Negativicutes</taxon>
        <taxon>Veillonellales</taxon>
        <taxon>Veillonellaceae</taxon>
        <taxon>Megasphaera</taxon>
    </lineage>
</organism>
<dbReference type="EMBL" id="JABAFG010000024">
    <property type="protein sequence ID" value="NME29220.1"/>
    <property type="molecule type" value="Genomic_DNA"/>
</dbReference>
<reference evidence="1 2" key="1">
    <citation type="submission" date="2020-04" db="EMBL/GenBank/DDBJ databases">
        <authorList>
            <person name="Hitch T.C.A."/>
            <person name="Wylensek D."/>
            <person name="Clavel T."/>
        </authorList>
    </citation>
    <scope>NUCLEOTIDE SEQUENCE [LARGE SCALE GENOMIC DNA]</scope>
    <source>
        <strain evidence="1 2">Oil-RF-744-FAT-WT-6-1</strain>
    </source>
</reference>
<evidence type="ECO:0000313" key="1">
    <source>
        <dbReference type="EMBL" id="NME29220.1"/>
    </source>
</evidence>
<name>A0A848BVE7_9FIRM</name>